<feature type="compositionally biased region" description="Low complexity" evidence="1">
    <location>
        <begin position="13"/>
        <end position="27"/>
    </location>
</feature>
<comment type="caution">
    <text evidence="2">The sequence shown here is derived from an EMBL/GenBank/DDBJ whole genome shotgun (WGS) entry which is preliminary data.</text>
</comment>
<reference evidence="2" key="1">
    <citation type="submission" date="2021-02" db="EMBL/GenBank/DDBJ databases">
        <authorList>
            <person name="Nowell W R."/>
        </authorList>
    </citation>
    <scope>NUCLEOTIDE SEQUENCE</scope>
</reference>
<evidence type="ECO:0000256" key="1">
    <source>
        <dbReference type="SAM" id="MobiDB-lite"/>
    </source>
</evidence>
<evidence type="ECO:0000313" key="3">
    <source>
        <dbReference type="Proteomes" id="UP000676336"/>
    </source>
</evidence>
<proteinExistence type="predicted"/>
<evidence type="ECO:0000313" key="2">
    <source>
        <dbReference type="EMBL" id="CAF4354163.1"/>
    </source>
</evidence>
<feature type="non-terminal residue" evidence="2">
    <location>
        <position position="56"/>
    </location>
</feature>
<dbReference type="EMBL" id="CAJOBI010047350">
    <property type="protein sequence ID" value="CAF4354163.1"/>
    <property type="molecule type" value="Genomic_DNA"/>
</dbReference>
<protein>
    <submittedName>
        <fullName evidence="2">Uncharacterized protein</fullName>
    </submittedName>
</protein>
<organism evidence="2 3">
    <name type="scientific">Rotaria magnacalcarata</name>
    <dbReference type="NCBI Taxonomy" id="392030"/>
    <lineage>
        <taxon>Eukaryota</taxon>
        <taxon>Metazoa</taxon>
        <taxon>Spiralia</taxon>
        <taxon>Gnathifera</taxon>
        <taxon>Rotifera</taxon>
        <taxon>Eurotatoria</taxon>
        <taxon>Bdelloidea</taxon>
        <taxon>Philodinida</taxon>
        <taxon>Philodinidae</taxon>
        <taxon>Rotaria</taxon>
    </lineage>
</organism>
<accession>A0A8S2UTH2</accession>
<dbReference type="Proteomes" id="UP000676336">
    <property type="component" value="Unassembled WGS sequence"/>
</dbReference>
<gene>
    <name evidence="2" type="ORF">SMN809_LOCUS28382</name>
</gene>
<sequence length="56" mass="6281">NPSTGLNKKLDLSVTSSHSYTTQQTSSIVTDRKRPYNVSVDPARYRRVPDPEDTNS</sequence>
<name>A0A8S2UTH2_9BILA</name>
<feature type="non-terminal residue" evidence="2">
    <location>
        <position position="1"/>
    </location>
</feature>
<dbReference type="AlphaFoldDB" id="A0A8S2UTH2"/>
<feature type="region of interest" description="Disordered" evidence="1">
    <location>
        <begin position="1"/>
        <end position="56"/>
    </location>
</feature>